<gene>
    <name evidence="4" type="ORF">NX784_01510</name>
</gene>
<feature type="coiled-coil region" evidence="1">
    <location>
        <begin position="31"/>
        <end position="61"/>
    </location>
</feature>
<feature type="region of interest" description="Disordered" evidence="2">
    <location>
        <begin position="81"/>
        <end position="103"/>
    </location>
</feature>
<comment type="caution">
    <text evidence="4">The sequence shown here is derived from an EMBL/GenBank/DDBJ whole genome shotgun (WGS) entry which is preliminary data.</text>
</comment>
<keyword evidence="4" id="KW-0418">Kinase</keyword>
<dbReference type="Proteomes" id="UP001204151">
    <property type="component" value="Unassembled WGS sequence"/>
</dbReference>
<accession>A0ABT1ZK45</accession>
<sequence>MRKIPALYSVIGVSVALAAAPAGAQSGPDLLEQLKIMRQQLEEQRARVDELERQLRASGVAPPANAAAAAPSQLERLRGTGNLPAARDQDPLQVSSAPPNLLQAEPEGAVPLAQPVYPGRLAPLRGTGALADGGQVGSDPVGRPPAPRAPEVAPIFEAPGVLTPRGKLVFEPSVQYGYSSSNRVALVGYTVIPALLIGLLDVREVKRNTTTTAATFRYGFDNRLELEAKIPYVYRSDSTVSREIFTGTASERAFDTSGKGIGDIELAWRYQLNNGGVDTPYYIAGMRFKTRTGRDPFQVVTDCQTRCVGENVTGTGLPLDLPTGSGFYSIQPSVTWLLPSDPAIFFGSFSYTKNFSRNNMYRTVLNGDREFLGKVSPGDVFGFNFGMGLALNERASFSIGYDHNSVGRTQQNGVVIPGSVRVQLGTLLLGYSYKMKNNRTLSVSVGAGLTRDTPDVTLMVRMPFTF</sequence>
<evidence type="ECO:0000313" key="4">
    <source>
        <dbReference type="EMBL" id="MCS0580262.1"/>
    </source>
</evidence>
<proteinExistence type="predicted"/>
<name>A0ABT1ZK45_9BURK</name>
<keyword evidence="4" id="KW-0808">Transferase</keyword>
<reference evidence="4 5" key="1">
    <citation type="submission" date="2022-08" db="EMBL/GenBank/DDBJ databases">
        <title>Reclassification of Massilia species as members of the genera Telluria, Duganella, Pseudoduganella, Mokoshia gen. nov. and Zemynaea gen. nov. using orthogonal and non-orthogonal genome-based approaches.</title>
        <authorList>
            <person name="Bowman J.P."/>
        </authorList>
    </citation>
    <scope>NUCLEOTIDE SEQUENCE [LARGE SCALE GENOMIC DNA]</scope>
    <source>
        <strain evidence="4 5">JCM 31316</strain>
    </source>
</reference>
<keyword evidence="5" id="KW-1185">Reference proteome</keyword>
<protein>
    <submittedName>
        <fullName evidence="4">Acetate kinase</fullName>
    </submittedName>
</protein>
<feature type="chain" id="PRO_5047529584" evidence="3">
    <location>
        <begin position="25"/>
        <end position="466"/>
    </location>
</feature>
<keyword evidence="3" id="KW-0732">Signal</keyword>
<evidence type="ECO:0000256" key="3">
    <source>
        <dbReference type="SAM" id="SignalP"/>
    </source>
</evidence>
<evidence type="ECO:0000256" key="2">
    <source>
        <dbReference type="SAM" id="MobiDB-lite"/>
    </source>
</evidence>
<evidence type="ECO:0000256" key="1">
    <source>
        <dbReference type="SAM" id="Coils"/>
    </source>
</evidence>
<dbReference type="EMBL" id="JANUGW010000001">
    <property type="protein sequence ID" value="MCS0580262.1"/>
    <property type="molecule type" value="Genomic_DNA"/>
</dbReference>
<keyword evidence="1" id="KW-0175">Coiled coil</keyword>
<organism evidence="4 5">
    <name type="scientific">Massilia pinisoli</name>
    <dbReference type="NCBI Taxonomy" id="1772194"/>
    <lineage>
        <taxon>Bacteria</taxon>
        <taxon>Pseudomonadati</taxon>
        <taxon>Pseudomonadota</taxon>
        <taxon>Betaproteobacteria</taxon>
        <taxon>Burkholderiales</taxon>
        <taxon>Oxalobacteraceae</taxon>
        <taxon>Telluria group</taxon>
        <taxon>Massilia</taxon>
    </lineage>
</organism>
<feature type="signal peptide" evidence="3">
    <location>
        <begin position="1"/>
        <end position="24"/>
    </location>
</feature>
<dbReference type="GO" id="GO:0016301">
    <property type="term" value="F:kinase activity"/>
    <property type="evidence" value="ECO:0007669"/>
    <property type="project" value="UniProtKB-KW"/>
</dbReference>
<evidence type="ECO:0000313" key="5">
    <source>
        <dbReference type="Proteomes" id="UP001204151"/>
    </source>
</evidence>
<dbReference type="RefSeq" id="WP_258814918.1">
    <property type="nucleotide sequence ID" value="NZ_JANUGW010000001.1"/>
</dbReference>